<dbReference type="AlphaFoldDB" id="A0A8X6VVM9"/>
<evidence type="ECO:0000313" key="1">
    <source>
        <dbReference type="EMBL" id="GFY23245.1"/>
    </source>
</evidence>
<comment type="caution">
    <text evidence="1">The sequence shown here is derived from an EMBL/GenBank/DDBJ whole genome shotgun (WGS) entry which is preliminary data.</text>
</comment>
<dbReference type="Gene3D" id="3.30.420.10">
    <property type="entry name" value="Ribonuclease H-like superfamily/Ribonuclease H"/>
    <property type="match status" value="1"/>
</dbReference>
<evidence type="ECO:0000313" key="2">
    <source>
        <dbReference type="Proteomes" id="UP000887159"/>
    </source>
</evidence>
<reference evidence="1" key="1">
    <citation type="submission" date="2020-08" db="EMBL/GenBank/DDBJ databases">
        <title>Multicomponent nature underlies the extraordinary mechanical properties of spider dragline silk.</title>
        <authorList>
            <person name="Kono N."/>
            <person name="Nakamura H."/>
            <person name="Mori M."/>
            <person name="Yoshida Y."/>
            <person name="Ohtoshi R."/>
            <person name="Malay A.D."/>
            <person name="Moran D.A.P."/>
            <person name="Tomita M."/>
            <person name="Numata K."/>
            <person name="Arakawa K."/>
        </authorList>
    </citation>
    <scope>NUCLEOTIDE SEQUENCE</scope>
</reference>
<protein>
    <submittedName>
        <fullName evidence="1">Transposable element Tcb2 transposase</fullName>
    </submittedName>
</protein>
<dbReference type="Proteomes" id="UP000887159">
    <property type="component" value="Unassembled WGS sequence"/>
</dbReference>
<dbReference type="GO" id="GO:0003676">
    <property type="term" value="F:nucleic acid binding"/>
    <property type="evidence" value="ECO:0007669"/>
    <property type="project" value="InterPro"/>
</dbReference>
<keyword evidence="2" id="KW-1185">Reference proteome</keyword>
<proteinExistence type="predicted"/>
<dbReference type="EMBL" id="BMAU01021362">
    <property type="protein sequence ID" value="GFY23245.1"/>
    <property type="molecule type" value="Genomic_DNA"/>
</dbReference>
<sequence>MSSDDNHIRVWRSHGECLNTALALQGHTAPTAGVIVWSAIAYDTLSPLILFHCTMTAKWYIHDILQPHMAGLPGAIFQHNAQPHTERISQDCLCHITILTLPAQSPDLSPIKISGMASWTTYEFGRSRGAFTATAELDVSGHHTELTFSIRGKHSWRLTKWISDRKIHYRADIHQVLEKTRELGIDTHHLFIDFKTAYDSFNRKALIAAWKEFKIPDRPSSTHYEDLSTFVLLQQCLSRR</sequence>
<dbReference type="InterPro" id="IPR036397">
    <property type="entry name" value="RNaseH_sf"/>
</dbReference>
<organism evidence="1 2">
    <name type="scientific">Trichonephila clavipes</name>
    <name type="common">Golden silk orbweaver</name>
    <name type="synonym">Nephila clavipes</name>
    <dbReference type="NCBI Taxonomy" id="2585209"/>
    <lineage>
        <taxon>Eukaryota</taxon>
        <taxon>Metazoa</taxon>
        <taxon>Ecdysozoa</taxon>
        <taxon>Arthropoda</taxon>
        <taxon>Chelicerata</taxon>
        <taxon>Arachnida</taxon>
        <taxon>Araneae</taxon>
        <taxon>Araneomorphae</taxon>
        <taxon>Entelegynae</taxon>
        <taxon>Araneoidea</taxon>
        <taxon>Nephilidae</taxon>
        <taxon>Trichonephila</taxon>
    </lineage>
</organism>
<name>A0A8X6VVM9_TRICX</name>
<accession>A0A8X6VVM9</accession>
<gene>
    <name evidence="1" type="primary">NCL1_39436</name>
    <name evidence="1" type="ORF">TNCV_3764831</name>
</gene>